<dbReference type="Proteomes" id="UP000197535">
    <property type="component" value="Unassembled WGS sequence"/>
</dbReference>
<feature type="binding site" description="covalent" evidence="4">
    <location>
        <position position="326"/>
    </location>
    <ligand>
        <name>heme c</name>
        <dbReference type="ChEBI" id="CHEBI:61717"/>
        <label>3</label>
    </ligand>
</feature>
<evidence type="ECO:0000259" key="6">
    <source>
        <dbReference type="PROSITE" id="PS51007"/>
    </source>
</evidence>
<feature type="binding site" description="covalent" evidence="4">
    <location>
        <position position="51"/>
    </location>
    <ligand>
        <name>heme c</name>
        <dbReference type="ChEBI" id="CHEBI:61717"/>
        <label>1</label>
    </ligand>
</feature>
<dbReference type="InterPro" id="IPR036909">
    <property type="entry name" value="Cyt_c-like_dom_sf"/>
</dbReference>
<comment type="caution">
    <text evidence="7">The sequence shown here is derived from an EMBL/GenBank/DDBJ whole genome shotgun (WGS) entry which is preliminary data.</text>
</comment>
<name>A0A254TKM3_9BURK</name>
<comment type="cofactor">
    <cofactor evidence="4">
        <name>heme c</name>
        <dbReference type="ChEBI" id="CHEBI:61717"/>
    </cofactor>
    <text evidence="4">Binds 3 heme c groups covalently per subunit.</text>
</comment>
<feature type="domain" description="Cytochrome c" evidence="6">
    <location>
        <begin position="37"/>
        <end position="140"/>
    </location>
</feature>
<evidence type="ECO:0000313" key="8">
    <source>
        <dbReference type="Proteomes" id="UP000197535"/>
    </source>
</evidence>
<dbReference type="GO" id="GO:0016614">
    <property type="term" value="F:oxidoreductase activity, acting on CH-OH group of donors"/>
    <property type="evidence" value="ECO:0007669"/>
    <property type="project" value="InterPro"/>
</dbReference>
<dbReference type="GO" id="GO:0009055">
    <property type="term" value="F:electron transfer activity"/>
    <property type="evidence" value="ECO:0007669"/>
    <property type="project" value="InterPro"/>
</dbReference>
<feature type="binding site" description="axial binding residue" evidence="5">
    <location>
        <position position="327"/>
    </location>
    <ligand>
        <name>heme c</name>
        <dbReference type="ChEBI" id="CHEBI:61717"/>
        <label>3</label>
    </ligand>
    <ligandPart>
        <name>Fe</name>
        <dbReference type="ChEBI" id="CHEBI:18248"/>
    </ligandPart>
</feature>
<dbReference type="InterPro" id="IPR009056">
    <property type="entry name" value="Cyt_c-like_dom"/>
</dbReference>
<dbReference type="Gene3D" id="1.10.760.10">
    <property type="entry name" value="Cytochrome c-like domain"/>
    <property type="match status" value="3"/>
</dbReference>
<dbReference type="EMBL" id="LSTO01000001">
    <property type="protein sequence ID" value="OWW21862.1"/>
    <property type="molecule type" value="Genomic_DNA"/>
</dbReference>
<reference evidence="7 8" key="1">
    <citation type="submission" date="2016-02" db="EMBL/GenBank/DDBJ databases">
        <authorList>
            <person name="Wen L."/>
            <person name="He K."/>
            <person name="Yang H."/>
        </authorList>
    </citation>
    <scope>NUCLEOTIDE SEQUENCE [LARGE SCALE GENOMIC DNA]</scope>
    <source>
        <strain evidence="7 8">TSA40</strain>
    </source>
</reference>
<dbReference type="InterPro" id="IPR014353">
    <property type="entry name" value="Membr-bd_ADH_cyt_c"/>
</dbReference>
<dbReference type="GO" id="GO:0020037">
    <property type="term" value="F:heme binding"/>
    <property type="evidence" value="ECO:0007669"/>
    <property type="project" value="InterPro"/>
</dbReference>
<keyword evidence="2 5" id="KW-0479">Metal-binding</keyword>
<dbReference type="PANTHER" id="PTHR35008:SF4">
    <property type="entry name" value="BLL4482 PROTEIN"/>
    <property type="match status" value="1"/>
</dbReference>
<dbReference type="InterPro" id="IPR051459">
    <property type="entry name" value="Cytochrome_c-type_DH"/>
</dbReference>
<feature type="binding site" description="axial binding residue" evidence="5">
    <location>
        <position position="55"/>
    </location>
    <ligand>
        <name>heme c</name>
        <dbReference type="ChEBI" id="CHEBI:61717"/>
        <label>1</label>
    </ligand>
    <ligandPart>
        <name>Fe</name>
        <dbReference type="ChEBI" id="CHEBI:18248"/>
    </ligandPart>
</feature>
<dbReference type="Pfam" id="PF00034">
    <property type="entry name" value="Cytochrom_C"/>
    <property type="match status" value="2"/>
</dbReference>
<evidence type="ECO:0000256" key="3">
    <source>
        <dbReference type="ARBA" id="ARBA00023004"/>
    </source>
</evidence>
<dbReference type="PROSITE" id="PS51007">
    <property type="entry name" value="CYTC"/>
    <property type="match status" value="3"/>
</dbReference>
<feature type="binding site" description="covalent" evidence="4">
    <location>
        <position position="54"/>
    </location>
    <ligand>
        <name>heme c</name>
        <dbReference type="ChEBI" id="CHEBI:61717"/>
        <label>1</label>
    </ligand>
</feature>
<keyword evidence="8" id="KW-1185">Reference proteome</keyword>
<evidence type="ECO:0000256" key="1">
    <source>
        <dbReference type="ARBA" id="ARBA00022617"/>
    </source>
</evidence>
<dbReference type="GO" id="GO:0016020">
    <property type="term" value="C:membrane"/>
    <property type="evidence" value="ECO:0007669"/>
    <property type="project" value="InterPro"/>
</dbReference>
<feature type="binding site" description="axial binding residue" evidence="5">
    <location>
        <position position="201"/>
    </location>
    <ligand>
        <name>heme c</name>
        <dbReference type="ChEBI" id="CHEBI:61717"/>
        <label>2</label>
    </ligand>
    <ligandPart>
        <name>Fe</name>
        <dbReference type="ChEBI" id="CHEBI:18248"/>
    </ligandPart>
</feature>
<dbReference type="AlphaFoldDB" id="A0A254TKM3"/>
<dbReference type="OrthoDB" id="9809720at2"/>
<gene>
    <name evidence="7" type="ORF">AYR66_22555</name>
</gene>
<protein>
    <submittedName>
        <fullName evidence="7">Alcohol dehydrogenase</fullName>
    </submittedName>
</protein>
<dbReference type="GO" id="GO:0005506">
    <property type="term" value="F:iron ion binding"/>
    <property type="evidence" value="ECO:0007669"/>
    <property type="project" value="InterPro"/>
</dbReference>
<dbReference type="PANTHER" id="PTHR35008">
    <property type="entry name" value="BLL4482 PROTEIN-RELATED"/>
    <property type="match status" value="1"/>
</dbReference>
<feature type="binding site" description="covalent" evidence="4">
    <location>
        <position position="323"/>
    </location>
    <ligand>
        <name>heme c</name>
        <dbReference type="ChEBI" id="CHEBI:61717"/>
        <label>3</label>
    </ligand>
</feature>
<dbReference type="SUPFAM" id="SSF46626">
    <property type="entry name" value="Cytochrome c"/>
    <property type="match status" value="3"/>
</dbReference>
<feature type="domain" description="Cytochrome c" evidence="6">
    <location>
        <begin position="310"/>
        <end position="400"/>
    </location>
</feature>
<evidence type="ECO:0000256" key="4">
    <source>
        <dbReference type="PIRSR" id="PIRSR000018-50"/>
    </source>
</evidence>
<feature type="binding site" description="covalent" evidence="4">
    <location>
        <position position="197"/>
    </location>
    <ligand>
        <name>heme c</name>
        <dbReference type="ChEBI" id="CHEBI:61717"/>
        <label>2</label>
    </ligand>
</feature>
<evidence type="ECO:0000313" key="7">
    <source>
        <dbReference type="EMBL" id="OWW21862.1"/>
    </source>
</evidence>
<accession>A0A254TKM3</accession>
<feature type="domain" description="Cytochrome c" evidence="6">
    <location>
        <begin position="182"/>
        <end position="292"/>
    </location>
</feature>
<dbReference type="RefSeq" id="WP_088708702.1">
    <property type="nucleotide sequence ID" value="NZ_LSTO01000001.1"/>
</dbReference>
<evidence type="ECO:0000256" key="5">
    <source>
        <dbReference type="PIRSR" id="PIRSR000018-51"/>
    </source>
</evidence>
<feature type="binding site" description="covalent" evidence="4">
    <location>
        <position position="200"/>
    </location>
    <ligand>
        <name>heme c</name>
        <dbReference type="ChEBI" id="CHEBI:61717"/>
        <label>2</label>
    </ligand>
</feature>
<evidence type="ECO:0000256" key="2">
    <source>
        <dbReference type="ARBA" id="ARBA00022723"/>
    </source>
</evidence>
<sequence>MRKAGLLAVIVLAALLALTAWLGLREDKVPASPGDGDLVARGAYLARAGDCQACHTARGGILFAGGRAIRTPFGTIHAPNITPDKETGIGRWSADDFWNALHNGKGRDGKLLYPAFPYPNYTRVTRADADALHAYFMSLQPVRQQNREPELRFPFNQRALLVVWRALYFRPGVYAEQPQQNGEWNRGAYLVQGLGHCSACHTPRNALGATSNGRELGGAMIPMLDWHAASLTGEREAGLGNWDVQQLVDLMKTGISARGVVSGPMSEVVRESTQHLEDADLRAMAVYLKSLPKADVPARDAPPLDAESQRILKLGAALYEKHCADCHKAEGSGEPPHIPPLAGNHAVMLDAPVNTIRAVMHGGYPPSTQGNPRPYGMPPFGNVLSDDEVAAVVSFVRNSWGNRASMVSGQQANRYRTVQVD</sequence>
<dbReference type="PIRSF" id="PIRSF000018">
    <property type="entry name" value="Mb_ADH_cyt_c"/>
    <property type="match status" value="1"/>
</dbReference>
<keyword evidence="3 5" id="KW-0408">Iron</keyword>
<organism evidence="7 8">
    <name type="scientific">Noviherbaspirillum denitrificans</name>
    <dbReference type="NCBI Taxonomy" id="1968433"/>
    <lineage>
        <taxon>Bacteria</taxon>
        <taxon>Pseudomonadati</taxon>
        <taxon>Pseudomonadota</taxon>
        <taxon>Betaproteobacteria</taxon>
        <taxon>Burkholderiales</taxon>
        <taxon>Oxalobacteraceae</taxon>
        <taxon>Noviherbaspirillum</taxon>
    </lineage>
</organism>
<proteinExistence type="predicted"/>
<keyword evidence="1 4" id="KW-0349">Heme</keyword>